<proteinExistence type="predicted"/>
<evidence type="ECO:0000313" key="2">
    <source>
        <dbReference type="EMBL" id="ETW78174.1"/>
    </source>
</evidence>
<keyword evidence="1" id="KW-1133">Transmembrane helix</keyword>
<dbReference type="EMBL" id="KI925462">
    <property type="protein sequence ID" value="ETW78174.1"/>
    <property type="molecule type" value="Genomic_DNA"/>
</dbReference>
<gene>
    <name evidence="2" type="ORF">HETIRDRAFT_454198</name>
</gene>
<keyword evidence="1" id="KW-0472">Membrane</keyword>
<dbReference type="InParanoid" id="W4JXI0"/>
<sequence length="79" mass="8319">MANVRMFDVFESPNFELDHADRAAAQVLALRAGLGVLSALVGVGVWKYFWSEKMLAVASVLIAASVGPGLKGAELRGTA</sequence>
<protein>
    <submittedName>
        <fullName evidence="2">Uncharacterized protein</fullName>
    </submittedName>
</protein>
<evidence type="ECO:0000256" key="1">
    <source>
        <dbReference type="SAM" id="Phobius"/>
    </source>
</evidence>
<dbReference type="GeneID" id="20676478"/>
<evidence type="ECO:0000313" key="3">
    <source>
        <dbReference type="Proteomes" id="UP000030671"/>
    </source>
</evidence>
<dbReference type="Proteomes" id="UP000030671">
    <property type="component" value="Unassembled WGS sequence"/>
</dbReference>
<dbReference type="AlphaFoldDB" id="W4JXI0"/>
<dbReference type="RefSeq" id="XP_009550169.1">
    <property type="nucleotide sequence ID" value="XM_009551874.1"/>
</dbReference>
<name>W4JXI0_HETIT</name>
<dbReference type="HOGENOM" id="CLU_2606327_0_0_1"/>
<feature type="transmembrane region" description="Helical" evidence="1">
    <location>
        <begin position="28"/>
        <end position="49"/>
    </location>
</feature>
<accession>W4JXI0</accession>
<keyword evidence="1" id="KW-0812">Transmembrane</keyword>
<dbReference type="KEGG" id="hir:HETIRDRAFT_454198"/>
<keyword evidence="3" id="KW-1185">Reference proteome</keyword>
<organism evidence="2 3">
    <name type="scientific">Heterobasidion irregulare (strain TC 32-1)</name>
    <dbReference type="NCBI Taxonomy" id="747525"/>
    <lineage>
        <taxon>Eukaryota</taxon>
        <taxon>Fungi</taxon>
        <taxon>Dikarya</taxon>
        <taxon>Basidiomycota</taxon>
        <taxon>Agaricomycotina</taxon>
        <taxon>Agaricomycetes</taxon>
        <taxon>Russulales</taxon>
        <taxon>Bondarzewiaceae</taxon>
        <taxon>Heterobasidion</taxon>
        <taxon>Heterobasidion annosum species complex</taxon>
    </lineage>
</organism>
<reference evidence="2 3" key="1">
    <citation type="journal article" date="2012" name="New Phytol.">
        <title>Insight into trade-off between wood decay and parasitism from the genome of a fungal forest pathogen.</title>
        <authorList>
            <person name="Olson A."/>
            <person name="Aerts A."/>
            <person name="Asiegbu F."/>
            <person name="Belbahri L."/>
            <person name="Bouzid O."/>
            <person name="Broberg A."/>
            <person name="Canback B."/>
            <person name="Coutinho P.M."/>
            <person name="Cullen D."/>
            <person name="Dalman K."/>
            <person name="Deflorio G."/>
            <person name="van Diepen L.T."/>
            <person name="Dunand C."/>
            <person name="Duplessis S."/>
            <person name="Durling M."/>
            <person name="Gonthier P."/>
            <person name="Grimwood J."/>
            <person name="Fossdal C.G."/>
            <person name="Hansson D."/>
            <person name="Henrissat B."/>
            <person name="Hietala A."/>
            <person name="Himmelstrand K."/>
            <person name="Hoffmeister D."/>
            <person name="Hogberg N."/>
            <person name="James T.Y."/>
            <person name="Karlsson M."/>
            <person name="Kohler A."/>
            <person name="Kues U."/>
            <person name="Lee Y.H."/>
            <person name="Lin Y.C."/>
            <person name="Lind M."/>
            <person name="Lindquist E."/>
            <person name="Lombard V."/>
            <person name="Lucas S."/>
            <person name="Lunden K."/>
            <person name="Morin E."/>
            <person name="Murat C."/>
            <person name="Park J."/>
            <person name="Raffaello T."/>
            <person name="Rouze P."/>
            <person name="Salamov A."/>
            <person name="Schmutz J."/>
            <person name="Solheim H."/>
            <person name="Stahlberg J."/>
            <person name="Velez H."/>
            <person name="de Vries R.P."/>
            <person name="Wiebenga A."/>
            <person name="Woodward S."/>
            <person name="Yakovlev I."/>
            <person name="Garbelotto M."/>
            <person name="Martin F."/>
            <person name="Grigoriev I.V."/>
            <person name="Stenlid J."/>
        </authorList>
    </citation>
    <scope>NUCLEOTIDE SEQUENCE [LARGE SCALE GENOMIC DNA]</scope>
    <source>
        <strain evidence="2 3">TC 32-1</strain>
    </source>
</reference>